<dbReference type="PROSITE" id="PS51034">
    <property type="entry name" value="ZP_2"/>
    <property type="match status" value="1"/>
</dbReference>
<evidence type="ECO:0000313" key="6">
    <source>
        <dbReference type="Proteomes" id="UP000759131"/>
    </source>
</evidence>
<dbReference type="Gene3D" id="3.50.4.10">
    <property type="entry name" value="Hepatocyte Growth Factor"/>
    <property type="match status" value="8"/>
</dbReference>
<evidence type="ECO:0000256" key="1">
    <source>
        <dbReference type="SAM" id="MobiDB-lite"/>
    </source>
</evidence>
<feature type="region of interest" description="Disordered" evidence="1">
    <location>
        <begin position="567"/>
        <end position="658"/>
    </location>
</feature>
<dbReference type="EMBL" id="CAJPIZ010001921">
    <property type="protein sequence ID" value="CAG2104274.1"/>
    <property type="molecule type" value="Genomic_DNA"/>
</dbReference>
<dbReference type="PANTHER" id="PTHR47327:SF2">
    <property type="entry name" value="FI18240P1-RELATED"/>
    <property type="match status" value="1"/>
</dbReference>
<dbReference type="CDD" id="cd01099">
    <property type="entry name" value="PAN_AP_HGF"/>
    <property type="match status" value="6"/>
</dbReference>
<dbReference type="InterPro" id="IPR056953">
    <property type="entry name" value="CUT_N"/>
</dbReference>
<dbReference type="Pfam" id="PF00024">
    <property type="entry name" value="PAN_1"/>
    <property type="match status" value="9"/>
</dbReference>
<feature type="compositionally biased region" description="Low complexity" evidence="1">
    <location>
        <begin position="1636"/>
        <end position="1664"/>
    </location>
</feature>
<proteinExistence type="predicted"/>
<gene>
    <name evidence="5" type="ORF">OSB1V03_LOCUS4294</name>
</gene>
<feature type="compositionally biased region" description="Low complexity" evidence="1">
    <location>
        <begin position="567"/>
        <end position="601"/>
    </location>
</feature>
<feature type="domain" description="Apple" evidence="3">
    <location>
        <begin position="861"/>
        <end position="947"/>
    </location>
</feature>
<feature type="compositionally biased region" description="Polar residues" evidence="1">
    <location>
        <begin position="1749"/>
        <end position="1759"/>
    </location>
</feature>
<feature type="domain" description="Apple" evidence="3">
    <location>
        <begin position="772"/>
        <end position="854"/>
    </location>
</feature>
<reference evidence="5" key="1">
    <citation type="submission" date="2020-11" db="EMBL/GenBank/DDBJ databases">
        <authorList>
            <person name="Tran Van P."/>
        </authorList>
    </citation>
    <scope>NUCLEOTIDE SEQUENCE</scope>
</reference>
<feature type="domain" description="ZP" evidence="4">
    <location>
        <begin position="1284"/>
        <end position="1539"/>
    </location>
</feature>
<keyword evidence="2" id="KW-1133">Transmembrane helix</keyword>
<evidence type="ECO:0000259" key="3">
    <source>
        <dbReference type="PROSITE" id="PS50948"/>
    </source>
</evidence>
<dbReference type="SUPFAM" id="SSF57414">
    <property type="entry name" value="Hairpin loop containing domain-like"/>
    <property type="match status" value="9"/>
</dbReference>
<keyword evidence="2" id="KW-0472">Membrane</keyword>
<name>A0A7R9KJ90_9ACAR</name>
<feature type="domain" description="Apple" evidence="3">
    <location>
        <begin position="292"/>
        <end position="379"/>
    </location>
</feature>
<organism evidence="5">
    <name type="scientific">Medioppia subpectinata</name>
    <dbReference type="NCBI Taxonomy" id="1979941"/>
    <lineage>
        <taxon>Eukaryota</taxon>
        <taxon>Metazoa</taxon>
        <taxon>Ecdysozoa</taxon>
        <taxon>Arthropoda</taxon>
        <taxon>Chelicerata</taxon>
        <taxon>Arachnida</taxon>
        <taxon>Acari</taxon>
        <taxon>Acariformes</taxon>
        <taxon>Sarcoptiformes</taxon>
        <taxon>Oribatida</taxon>
        <taxon>Brachypylina</taxon>
        <taxon>Oppioidea</taxon>
        <taxon>Oppiidae</taxon>
        <taxon>Medioppia</taxon>
    </lineage>
</organism>
<feature type="domain" description="Apple" evidence="3">
    <location>
        <begin position="1016"/>
        <end position="1102"/>
    </location>
</feature>
<dbReference type="Pfam" id="PF25057">
    <property type="entry name" value="CUT_N"/>
    <property type="match status" value="1"/>
</dbReference>
<dbReference type="SMART" id="SM00241">
    <property type="entry name" value="ZP"/>
    <property type="match status" value="1"/>
</dbReference>
<dbReference type="SMART" id="SM00473">
    <property type="entry name" value="PAN_AP"/>
    <property type="match status" value="12"/>
</dbReference>
<dbReference type="InterPro" id="IPR003609">
    <property type="entry name" value="Pan_app"/>
</dbReference>
<dbReference type="OrthoDB" id="6430118at2759"/>
<dbReference type="InterPro" id="IPR052774">
    <property type="entry name" value="Celegans_DevNeuronal_Protein"/>
</dbReference>
<keyword evidence="6" id="KW-1185">Reference proteome</keyword>
<feature type="domain" description="Apple" evidence="3">
    <location>
        <begin position="19"/>
        <end position="105"/>
    </location>
</feature>
<evidence type="ECO:0000256" key="2">
    <source>
        <dbReference type="SAM" id="Phobius"/>
    </source>
</evidence>
<feature type="domain" description="Apple" evidence="3">
    <location>
        <begin position="1198"/>
        <end position="1278"/>
    </location>
</feature>
<evidence type="ECO:0000313" key="5">
    <source>
        <dbReference type="EMBL" id="CAD7623844.1"/>
    </source>
</evidence>
<protein>
    <submittedName>
        <fullName evidence="5">Uncharacterized protein</fullName>
    </submittedName>
</protein>
<dbReference type="PROSITE" id="PS50948">
    <property type="entry name" value="PAN"/>
    <property type="match status" value="12"/>
</dbReference>
<dbReference type="GO" id="GO:0009653">
    <property type="term" value="P:anatomical structure morphogenesis"/>
    <property type="evidence" value="ECO:0007669"/>
    <property type="project" value="TreeGrafter"/>
</dbReference>
<feature type="region of interest" description="Disordered" evidence="1">
    <location>
        <begin position="1860"/>
        <end position="1932"/>
    </location>
</feature>
<feature type="region of interest" description="Disordered" evidence="1">
    <location>
        <begin position="1627"/>
        <end position="1791"/>
    </location>
</feature>
<feature type="domain" description="Apple" evidence="3">
    <location>
        <begin position="482"/>
        <end position="561"/>
    </location>
</feature>
<sequence length="2071" mass="233231">MIPIVLSVIARAVVDGQNCFGGIETFEKTTVTDFGSGISAVGTLLQQENAALTRDCVNLCKQQPKCQSFGLNYAKFRCSAYAESSKRNRDRLQHSISTNFFEKICLKGISRQAYDGACGHERLWAFERVKGAFIEGFVEKTLDNVGSKEECVKSCLTENSFICRSADYDNVRRICRLSKEDRRTQPHAFRQLDNSTRDYLENQCAASGPTSCVYRTKPDFAVLSMDSLQFSQSSDDCQMQCDRETAFNCRAFSFLSNRCVLSGDDGVSLVGTTLPVQKGAVYGERTCVAELCTNGIFTYEKMTGHVLRSAITTAVELPNIGTLGATGWCRESCDSANLNCPAFSVNYQSTRCEKLDRNSQGRTGDLIPREGESYFEKICLRVPQIMTQCQDKFWAFERILGHELAPILYQKTLNFVQSRRDCEEYCLQEREFACRSALYNDETTECRLSQEDRRTSPASYYRSRSIKINYLENQCVRSHSTCAYEKTLDAYPTYTDLVETNGVSSHEVCESYCNDNKRFLCRSFAYYSSNGQCFISGDDRASAGSAAVQKRSGIIYFERLCSTLPSTGTTSGLTSQTSKPTPSLPTTGTGTPSSEPSTNGTSPGGSVGPITRFPASLIPTLPPKGNGFSAQFEPFAQQPQPFQPNQPNSPADPQRDPQLRALETDPHSQGIQPTQPSKCGPHARYLFEKVTSFEPIGGHLTLLYSDLQNPGIVTECARRCEHSTQCRAFVVDYYHQSCHGLFENSSVGNLDLRLSMGKDYFEGFCVPNHIECQKFWPFDRIIDQASVGATPQEAIRFISRGECRKRCLEERKYKCLSASYDSSLHECRLYSEDRNSNALTLLFTKGTDYMENQCAIETFSCRYHPIERDISIISVTKSVRGTSTFHCEQACDHEKEFNCRSYTYLDSPDGSNAPGGNLCLLSSDNRATSHQGSMQFRPRALYAEKDCVILNSLKSRVPATPQLQPNLNLNSNHGLNQNLNPMSNQQNIAPPFMSPTVSQSIQDVPHTSIAHMPAHCSPNAYTFEKTWGYDLRYARRERAPIPPRLGVIINCQDECLRRADRCKAFVIEYGQLQSCFFLAESAGENRNQLNKVADTTYVEKVCLREKRCEKIWTFERIIGHMFEESADKEIPSIILRTDCQDLCLAEKGFVCRSATFDYSKRLCKLFTENRRSRPLSFKPTEEFIDYFENQCVTEPSTCQYKDFQDTFFPYIDRITNSFSLADCQRQCDSERLFPCRSVNFESFSRDCALSSEDLVTLGKTQTALVSRRNSLFSEKGNCEQVSVQCNQQDMVLTLNFDSPFNGRVYAKGSPSQCFVVGSGQTQLQFAISLGTRCGTRQEGANNFANEVIVQQHAVIMTDSDRTIRVLCSFETSDQTVTLMSTNPNVGKQPGIDVTSMQNARTRLEQPITSVVTNTAPPPSVMMRILDRTGGDAQLVGLGDELVLRIELKDPSSAFAVFARNLYARSSNGESLFLIDNMGCPTDAAIFPALQVDPRDKRSLFSTFKAFRFPTTGVVNFEVQIRFCQEKCEPIKCVSGSESFGRRRKRQISDENQSFDNDDDKDVEEYINETDTLRQDESLQPILIANDEAILAVRKRTKGLKANKTDNKINSNPNYAFNTRRALMEEQNNTSNATTEQLPQPQPQQQLQPLPLASNPSPQIQPQQQLSDAKPIVANSQNIESSAKVAAPPVPSLSQPYGYNGMNSKNSGNQMRESYNFNSPQYSVQQPQQQQPNDQHKPRTQFSYPPDYQKNYQNSGNSYMQSNYDNNYNPHNYQYNQNYNFNPSNNFNPSQYNPNQNYYNSSQMEIPRNNWQSYPPSQPYPYPQPYAPSMPYHSHHAYPPYVQQPVVGQHVYSEPKAVTHLPPQYMNRNDAYFPQPETTTSTTSKPTRKTRPPLHSSYLEWGDSRPAGPPPRPSPRHRIVASTEKSRDQEVPLSLTLMVGDNKDSNANSNSNDNGKQNANKIIQKQEVFQTEECEDCNTGLAIFYTALTVSLIHMGLVFGAYIYTTKLKALRNKSSTKKQVLDSEEDITRIDRSISASNQCLNDNVFYGNRELGFRTSLPPPSSTSFDFIHH</sequence>
<feature type="domain" description="Apple" evidence="3">
    <location>
        <begin position="212"/>
        <end position="287"/>
    </location>
</feature>
<feature type="compositionally biased region" description="Low complexity" evidence="1">
    <location>
        <begin position="1760"/>
        <end position="1791"/>
    </location>
</feature>
<feature type="compositionally biased region" description="Low complexity" evidence="1">
    <location>
        <begin position="628"/>
        <end position="649"/>
    </location>
</feature>
<feature type="domain" description="Apple" evidence="3">
    <location>
        <begin position="389"/>
        <end position="475"/>
    </location>
</feature>
<dbReference type="PANTHER" id="PTHR47327">
    <property type="entry name" value="FI18240P1-RELATED"/>
    <property type="match status" value="1"/>
</dbReference>
<feature type="domain" description="Apple" evidence="3">
    <location>
        <begin position="1108"/>
        <end position="1191"/>
    </location>
</feature>
<feature type="compositionally biased region" description="Low complexity" evidence="1">
    <location>
        <begin position="1719"/>
        <end position="1732"/>
    </location>
</feature>
<feature type="domain" description="Apple" evidence="3">
    <location>
        <begin position="118"/>
        <end position="204"/>
    </location>
</feature>
<dbReference type="InterPro" id="IPR001507">
    <property type="entry name" value="ZP_dom"/>
</dbReference>
<dbReference type="EMBL" id="OC856496">
    <property type="protein sequence ID" value="CAD7623844.1"/>
    <property type="molecule type" value="Genomic_DNA"/>
</dbReference>
<accession>A0A7R9KJ90</accession>
<keyword evidence="2" id="KW-0812">Transmembrane</keyword>
<feature type="compositionally biased region" description="Polar residues" evidence="1">
    <location>
        <begin position="1691"/>
        <end position="1718"/>
    </location>
</feature>
<evidence type="ECO:0000259" key="4">
    <source>
        <dbReference type="PROSITE" id="PS51034"/>
    </source>
</evidence>
<dbReference type="Proteomes" id="UP000759131">
    <property type="component" value="Unassembled WGS sequence"/>
</dbReference>
<feature type="region of interest" description="Disordered" evidence="1">
    <location>
        <begin position="1541"/>
        <end position="1560"/>
    </location>
</feature>
<feature type="domain" description="Apple" evidence="3">
    <location>
        <begin position="679"/>
        <end position="765"/>
    </location>
</feature>
<feature type="transmembrane region" description="Helical" evidence="2">
    <location>
        <begin position="1981"/>
        <end position="2003"/>
    </location>
</feature>